<dbReference type="Proteomes" id="UP000253594">
    <property type="component" value="Unassembled WGS sequence"/>
</dbReference>
<protein>
    <submittedName>
        <fullName evidence="1">Uncharacterized protein</fullName>
    </submittedName>
</protein>
<gene>
    <name evidence="1" type="ORF">DT376_45045</name>
</gene>
<name>A0A367LTI2_PSEAI</name>
<comment type="caution">
    <text evidence="1">The sequence shown here is derived from an EMBL/GenBank/DDBJ whole genome shotgun (WGS) entry which is preliminary data.</text>
</comment>
<evidence type="ECO:0000313" key="1">
    <source>
        <dbReference type="EMBL" id="RCI64266.1"/>
    </source>
</evidence>
<reference evidence="1 2" key="1">
    <citation type="submission" date="2018-07" db="EMBL/GenBank/DDBJ databases">
        <title>Mechanisms of high-level aminoglycoside resistance among Gram-negative pathogens in Brazil.</title>
        <authorList>
            <person name="Ballaben A.S."/>
            <person name="Darini A.L.C."/>
            <person name="Doi Y."/>
        </authorList>
    </citation>
    <scope>NUCLEOTIDE SEQUENCE [LARGE SCALE GENOMIC DNA]</scope>
    <source>
        <strain evidence="1 2">B2-305</strain>
    </source>
</reference>
<evidence type="ECO:0000313" key="2">
    <source>
        <dbReference type="Proteomes" id="UP000253594"/>
    </source>
</evidence>
<dbReference type="AlphaFoldDB" id="A0A367LTI2"/>
<proteinExistence type="predicted"/>
<dbReference type="EMBL" id="QORE01004109">
    <property type="protein sequence ID" value="RCI64266.1"/>
    <property type="molecule type" value="Genomic_DNA"/>
</dbReference>
<feature type="non-terminal residue" evidence="1">
    <location>
        <position position="79"/>
    </location>
</feature>
<accession>A0A367LTI2</accession>
<sequence>MDIFRSLIGERDGALSTQQGFQSQPDSNGLNFYLPLPAFKALQAGQGSALEKIQLIVLNMLVEQGIAENTANGFHIGAE</sequence>
<organism evidence="1 2">
    <name type="scientific">Pseudomonas aeruginosa</name>
    <dbReference type="NCBI Taxonomy" id="287"/>
    <lineage>
        <taxon>Bacteria</taxon>
        <taxon>Pseudomonadati</taxon>
        <taxon>Pseudomonadota</taxon>
        <taxon>Gammaproteobacteria</taxon>
        <taxon>Pseudomonadales</taxon>
        <taxon>Pseudomonadaceae</taxon>
        <taxon>Pseudomonas</taxon>
    </lineage>
</organism>